<sequence length="355" mass="39608">MTAQYIEVLDPNNGEPVRVNLSNGALLISSIDGLFRGTFGLKYKDVTTGAKYGVSTDPINQVFLAPKDGWGNKTYELVYSPNRSASVTPDRPTSPWMHVQRELPTINSVSKFCFYLKKEVNSNKENKTGKEVKIEVKSCVTRISKRYFATYHHKSHKDFKEGKEVEIFPNEGEEPFKATCKFVNEKWDFILFKSNEDVEGDGPNISQSFYPGERIILYGRAGKNGTLAPQEGIINSTLQYWDKDKMYASFLLGTIKTDHGDSGGGVFDFGGLIGMSVGNTHFSDPQYSVAATSAAHFNSKNYIIMAKDLLAVVDTLEGTKNDQFIQKPLPGMPPIARNDEPPHKKKKGNETDDDF</sequence>
<proteinExistence type="predicted"/>
<organism evidence="1 2">
    <name type="scientific">Meloidogyne enterolobii</name>
    <name type="common">Root-knot nematode worm</name>
    <name type="synonym">Meloidogyne mayaguensis</name>
    <dbReference type="NCBI Taxonomy" id="390850"/>
    <lineage>
        <taxon>Eukaryota</taxon>
        <taxon>Metazoa</taxon>
        <taxon>Ecdysozoa</taxon>
        <taxon>Nematoda</taxon>
        <taxon>Chromadorea</taxon>
        <taxon>Rhabditida</taxon>
        <taxon>Tylenchina</taxon>
        <taxon>Tylenchomorpha</taxon>
        <taxon>Tylenchoidea</taxon>
        <taxon>Meloidogynidae</taxon>
        <taxon>Meloidogyninae</taxon>
        <taxon>Meloidogyne</taxon>
    </lineage>
</organism>
<name>A0ACB1AL02_MELEN</name>
<keyword evidence="2" id="KW-1185">Reference proteome</keyword>
<protein>
    <submittedName>
        <fullName evidence="1">Uncharacterized protein</fullName>
    </submittedName>
</protein>
<evidence type="ECO:0000313" key="1">
    <source>
        <dbReference type="EMBL" id="CAK5090758.1"/>
    </source>
</evidence>
<gene>
    <name evidence="1" type="ORF">MENTE1834_LOCUS38562</name>
</gene>
<reference evidence="1" key="1">
    <citation type="submission" date="2023-11" db="EMBL/GenBank/DDBJ databases">
        <authorList>
            <person name="Poullet M."/>
        </authorList>
    </citation>
    <scope>NUCLEOTIDE SEQUENCE</scope>
    <source>
        <strain evidence="1">E1834</strain>
    </source>
</reference>
<dbReference type="EMBL" id="CAVMJV010000083">
    <property type="protein sequence ID" value="CAK5090758.1"/>
    <property type="molecule type" value="Genomic_DNA"/>
</dbReference>
<accession>A0ACB1AL02</accession>
<evidence type="ECO:0000313" key="2">
    <source>
        <dbReference type="Proteomes" id="UP001497535"/>
    </source>
</evidence>
<dbReference type="Proteomes" id="UP001497535">
    <property type="component" value="Unassembled WGS sequence"/>
</dbReference>
<comment type="caution">
    <text evidence="1">The sequence shown here is derived from an EMBL/GenBank/DDBJ whole genome shotgun (WGS) entry which is preliminary data.</text>
</comment>